<dbReference type="InterPro" id="IPR001173">
    <property type="entry name" value="Glyco_trans_2-like"/>
</dbReference>
<dbReference type="PANTHER" id="PTHR43685">
    <property type="entry name" value="GLYCOSYLTRANSFERASE"/>
    <property type="match status" value="1"/>
</dbReference>
<keyword evidence="2" id="KW-0808">Transferase</keyword>
<gene>
    <name evidence="2" type="ORF">GCM10007907_12450</name>
</gene>
<feature type="domain" description="Glycosyltransferase 2-like" evidence="1">
    <location>
        <begin position="20"/>
        <end position="160"/>
    </location>
</feature>
<dbReference type="InterPro" id="IPR050834">
    <property type="entry name" value="Glycosyltransf_2"/>
</dbReference>
<organism evidence="2 3">
    <name type="scientific">Chitinimonas prasina</name>
    <dbReference type="NCBI Taxonomy" id="1434937"/>
    <lineage>
        <taxon>Bacteria</taxon>
        <taxon>Pseudomonadati</taxon>
        <taxon>Pseudomonadota</taxon>
        <taxon>Betaproteobacteria</taxon>
        <taxon>Neisseriales</taxon>
        <taxon>Chitinibacteraceae</taxon>
        <taxon>Chitinimonas</taxon>
    </lineage>
</organism>
<sequence length="285" mass="31521">MAEQPQLPERMDRASPPAISVIIPCYNSADTLAETVASVLAQSRPASEIILVDDGSVDETAALIASLQQRHGRRLRTAWQANAGVAAARNLGMAMAQGPYVLPLDADDSLHPAMLAECGAMLDADASLDLVYTDRQDFGDSERRWTSGRFELARLKYFNQLAYCGLYRRSLWQAVGGYRVNVSGFDDWDFWLAAALHGARALHLAAPYLLHRRRRQSQLWDILPRYEALHAQIMLNNPAAYGEAELAAACRYLADGSPAAVLSAARRVFLHHYYADYPEDLPCVS</sequence>
<name>A0ABQ5YBY1_9NEIS</name>
<proteinExistence type="predicted"/>
<evidence type="ECO:0000313" key="2">
    <source>
        <dbReference type="EMBL" id="GLR12455.1"/>
    </source>
</evidence>
<dbReference type="PANTHER" id="PTHR43685:SF2">
    <property type="entry name" value="GLYCOSYLTRANSFERASE 2-LIKE DOMAIN-CONTAINING PROTEIN"/>
    <property type="match status" value="1"/>
</dbReference>
<keyword evidence="3" id="KW-1185">Reference proteome</keyword>
<dbReference type="EMBL" id="BSOG01000001">
    <property type="protein sequence ID" value="GLR12455.1"/>
    <property type="molecule type" value="Genomic_DNA"/>
</dbReference>
<dbReference type="SUPFAM" id="SSF53448">
    <property type="entry name" value="Nucleotide-diphospho-sugar transferases"/>
    <property type="match status" value="1"/>
</dbReference>
<dbReference type="GO" id="GO:0016740">
    <property type="term" value="F:transferase activity"/>
    <property type="evidence" value="ECO:0007669"/>
    <property type="project" value="UniProtKB-KW"/>
</dbReference>
<dbReference type="Proteomes" id="UP001156706">
    <property type="component" value="Unassembled WGS sequence"/>
</dbReference>
<dbReference type="CDD" id="cd00761">
    <property type="entry name" value="Glyco_tranf_GTA_type"/>
    <property type="match status" value="1"/>
</dbReference>
<dbReference type="RefSeq" id="WP_284195575.1">
    <property type="nucleotide sequence ID" value="NZ_BSOG01000001.1"/>
</dbReference>
<accession>A0ABQ5YBY1</accession>
<evidence type="ECO:0000259" key="1">
    <source>
        <dbReference type="Pfam" id="PF00535"/>
    </source>
</evidence>
<reference evidence="3" key="1">
    <citation type="journal article" date="2019" name="Int. J. Syst. Evol. Microbiol.">
        <title>The Global Catalogue of Microorganisms (GCM) 10K type strain sequencing project: providing services to taxonomists for standard genome sequencing and annotation.</title>
        <authorList>
            <consortium name="The Broad Institute Genomics Platform"/>
            <consortium name="The Broad Institute Genome Sequencing Center for Infectious Disease"/>
            <person name="Wu L."/>
            <person name="Ma J."/>
        </authorList>
    </citation>
    <scope>NUCLEOTIDE SEQUENCE [LARGE SCALE GENOMIC DNA]</scope>
    <source>
        <strain evidence="3">NBRC 110044</strain>
    </source>
</reference>
<protein>
    <submittedName>
        <fullName evidence="2">Glycosyl transferase</fullName>
    </submittedName>
</protein>
<dbReference type="Pfam" id="PF00535">
    <property type="entry name" value="Glycos_transf_2"/>
    <property type="match status" value="1"/>
</dbReference>
<evidence type="ECO:0000313" key="3">
    <source>
        <dbReference type="Proteomes" id="UP001156706"/>
    </source>
</evidence>
<dbReference type="Gene3D" id="3.90.550.10">
    <property type="entry name" value="Spore Coat Polysaccharide Biosynthesis Protein SpsA, Chain A"/>
    <property type="match status" value="1"/>
</dbReference>
<dbReference type="InterPro" id="IPR029044">
    <property type="entry name" value="Nucleotide-diphossugar_trans"/>
</dbReference>
<comment type="caution">
    <text evidence="2">The sequence shown here is derived from an EMBL/GenBank/DDBJ whole genome shotgun (WGS) entry which is preliminary data.</text>
</comment>